<dbReference type="EMBL" id="JAAGLI010001130">
    <property type="protein sequence ID" value="NEA29127.1"/>
    <property type="molecule type" value="Genomic_DNA"/>
</dbReference>
<evidence type="ECO:0000313" key="6">
    <source>
        <dbReference type="Proteomes" id="UP000475532"/>
    </source>
</evidence>
<dbReference type="PROSITE" id="PS00122">
    <property type="entry name" value="CARBOXYLESTERASE_B_1"/>
    <property type="match status" value="1"/>
</dbReference>
<dbReference type="Pfam" id="PF00135">
    <property type="entry name" value="COesterase"/>
    <property type="match status" value="1"/>
</dbReference>
<comment type="caution">
    <text evidence="5">The sequence shown here is derived from an EMBL/GenBank/DDBJ whole genome shotgun (WGS) entry which is preliminary data.</text>
</comment>
<dbReference type="InterPro" id="IPR050309">
    <property type="entry name" value="Type-B_Carboxylest/Lipase"/>
</dbReference>
<dbReference type="AlphaFoldDB" id="A0A6L9QUD3"/>
<dbReference type="InterPro" id="IPR019826">
    <property type="entry name" value="Carboxylesterase_B_AS"/>
</dbReference>
<evidence type="ECO:0000259" key="4">
    <source>
        <dbReference type="Pfam" id="PF00135"/>
    </source>
</evidence>
<reference evidence="5 6" key="1">
    <citation type="submission" date="2020-01" db="EMBL/GenBank/DDBJ databases">
        <title>Insect and environment-associated Actinomycetes.</title>
        <authorList>
            <person name="Currrie C."/>
            <person name="Chevrette M."/>
            <person name="Carlson C."/>
            <person name="Stubbendieck R."/>
            <person name="Wendt-Pienkowski E."/>
        </authorList>
    </citation>
    <scope>NUCLEOTIDE SEQUENCE [LARGE SCALE GENOMIC DNA]</scope>
    <source>
        <strain evidence="5 6">SID10258</strain>
    </source>
</reference>
<keyword evidence="2 3" id="KW-0378">Hydrolase</keyword>
<dbReference type="EC" id="3.1.1.-" evidence="3"/>
<feature type="domain" description="Carboxylesterase type B" evidence="4">
    <location>
        <begin position="10"/>
        <end position="221"/>
    </location>
</feature>
<protein>
    <recommendedName>
        <fullName evidence="3">Carboxylic ester hydrolase</fullName>
        <ecNumber evidence="3">3.1.1.-</ecNumber>
    </recommendedName>
</protein>
<dbReference type="PANTHER" id="PTHR11559">
    <property type="entry name" value="CARBOXYLESTERASE"/>
    <property type="match status" value="1"/>
</dbReference>
<dbReference type="GO" id="GO:0016787">
    <property type="term" value="F:hydrolase activity"/>
    <property type="evidence" value="ECO:0007669"/>
    <property type="project" value="UniProtKB-KW"/>
</dbReference>
<proteinExistence type="inferred from homology"/>
<comment type="similarity">
    <text evidence="1 3">Belongs to the type-B carboxylesterase/lipase family.</text>
</comment>
<evidence type="ECO:0000313" key="5">
    <source>
        <dbReference type="EMBL" id="NEA29127.1"/>
    </source>
</evidence>
<dbReference type="Gene3D" id="3.40.50.1820">
    <property type="entry name" value="alpha/beta hydrolase"/>
    <property type="match status" value="1"/>
</dbReference>
<accession>A0A6L9QUD3</accession>
<evidence type="ECO:0000256" key="3">
    <source>
        <dbReference type="RuleBase" id="RU361235"/>
    </source>
</evidence>
<name>A0A6L9QUD3_9ACTN</name>
<dbReference type="InterPro" id="IPR002018">
    <property type="entry name" value="CarbesteraseB"/>
</dbReference>
<dbReference type="InterPro" id="IPR029058">
    <property type="entry name" value="AB_hydrolase_fold"/>
</dbReference>
<dbReference type="SUPFAM" id="SSF53474">
    <property type="entry name" value="alpha/beta-Hydrolases"/>
    <property type="match status" value="1"/>
</dbReference>
<organism evidence="5 6">
    <name type="scientific">Actinomadura bangladeshensis</name>
    <dbReference type="NCBI Taxonomy" id="453573"/>
    <lineage>
        <taxon>Bacteria</taxon>
        <taxon>Bacillati</taxon>
        <taxon>Actinomycetota</taxon>
        <taxon>Actinomycetes</taxon>
        <taxon>Streptosporangiales</taxon>
        <taxon>Thermomonosporaceae</taxon>
        <taxon>Actinomadura</taxon>
    </lineage>
</organism>
<dbReference type="Proteomes" id="UP000475532">
    <property type="component" value="Unassembled WGS sequence"/>
</dbReference>
<evidence type="ECO:0000256" key="2">
    <source>
        <dbReference type="ARBA" id="ARBA00022801"/>
    </source>
</evidence>
<gene>
    <name evidence="5" type="ORF">G3I70_42495</name>
</gene>
<sequence length="238" mass="24870">MLLPEIDIPGEDCLNLNIWTPDPAAGGLPVLVFIHGGAFVAGSGSVHQYDGSAFACDGVVCVTINCRLGAEGFLHLGDGGANAGLLDQFAAFAWVQDNIAAFGGDPDRVTVAGESAGAMSVTTLLSMEQSRGLMARAIAQSGGALHTLPDELGRTVGRRLAERLGVEPTRAALALVEPAVLARAGRELAEDVQGTPDPIRWESLALTLTPFAPSIDGGCWPRIRSTRSGRVRAPRFRC</sequence>
<evidence type="ECO:0000256" key="1">
    <source>
        <dbReference type="ARBA" id="ARBA00005964"/>
    </source>
</evidence>